<feature type="transmembrane region" description="Helical" evidence="8">
    <location>
        <begin position="73"/>
        <end position="91"/>
    </location>
</feature>
<feature type="transmembrane region" description="Helical" evidence="8">
    <location>
        <begin position="118"/>
        <end position="140"/>
    </location>
</feature>
<evidence type="ECO:0000256" key="3">
    <source>
        <dbReference type="ARBA" id="ARBA00022692"/>
    </source>
</evidence>
<feature type="region of interest" description="Disordered" evidence="7">
    <location>
        <begin position="173"/>
        <end position="206"/>
    </location>
</feature>
<evidence type="ECO:0000313" key="11">
    <source>
        <dbReference type="Proteomes" id="UP001501867"/>
    </source>
</evidence>
<gene>
    <name evidence="10" type="ORF">GCM10010302_18500</name>
</gene>
<protein>
    <submittedName>
        <fullName evidence="10">FUSC family protein</fullName>
    </submittedName>
</protein>
<comment type="caution">
    <text evidence="10">The sequence shown here is derived from an EMBL/GenBank/DDBJ whole genome shotgun (WGS) entry which is preliminary data.</text>
</comment>
<evidence type="ECO:0000256" key="8">
    <source>
        <dbReference type="SAM" id="Phobius"/>
    </source>
</evidence>
<comment type="similarity">
    <text evidence="6">Belongs to the YccS/YhfK family.</text>
</comment>
<feature type="transmembrane region" description="Helical" evidence="8">
    <location>
        <begin position="458"/>
        <end position="476"/>
    </location>
</feature>
<feature type="transmembrane region" description="Helical" evidence="8">
    <location>
        <begin position="488"/>
        <end position="505"/>
    </location>
</feature>
<evidence type="ECO:0000256" key="5">
    <source>
        <dbReference type="ARBA" id="ARBA00023136"/>
    </source>
</evidence>
<reference evidence="11" key="1">
    <citation type="journal article" date="2019" name="Int. J. Syst. Evol. Microbiol.">
        <title>The Global Catalogue of Microorganisms (GCM) 10K type strain sequencing project: providing services to taxonomists for standard genome sequencing and annotation.</title>
        <authorList>
            <consortium name="The Broad Institute Genomics Platform"/>
            <consortium name="The Broad Institute Genome Sequencing Center for Infectious Disease"/>
            <person name="Wu L."/>
            <person name="Ma J."/>
        </authorList>
    </citation>
    <scope>NUCLEOTIDE SEQUENCE [LARGE SCALE GENOMIC DNA]</scope>
    <source>
        <strain evidence="11">JCM 4505</strain>
    </source>
</reference>
<evidence type="ECO:0000259" key="9">
    <source>
        <dbReference type="Pfam" id="PF13515"/>
    </source>
</evidence>
<feature type="transmembrane region" description="Helical" evidence="8">
    <location>
        <begin position="46"/>
        <end position="66"/>
    </location>
</feature>
<sequence>MALVGAAGFYLFLYGFGSPVAATYALFSAVALAGLSRIPGTGPQRAATVLRLVPVCLLLVVVGTFLSVRTWSAVAGMLVIGFALAFAAVGGPRPAGAGPGLQLLYILPSFPPYDPHSLGARLIGTTAGLALLVLAERYLFPEPAPPSYRELAARAAGTAAHCARELAAPPYALSPDSDGRARAAGTGLRSLKVPEADRPAGPGVRDRALTHTGLAARTLLSRLSALHGPPDGTGEVLRGVARLAEHTADELAPRTGPRTAPGKAPGPGSGSGDAYGELARARARLAAAPAGPAAPAVLRRDAAALEVADAALTMATAASLAVGGRTAADRVLPGRFWYARTPAPLLWWHRIRGHAGRRSVFFQNAVRIALALAAARLIAGLDTLPHGFWAMLATLSLTRTTVGETWGTIRVALVGTFAGALLTAAVLTVVGPHTAVYAVILPVWMLFAFTVGPVRGVGWAQGLFTVLVAMVFAQLAPATWRLAGVRMLDVLIGSLIGGAFGLLAWPRGAHDELGRAVAGLLRRAAETVVATSASVAAGPVGEGAVAGRGYRSLRHALILAESAYAQFQSEPARFGAAVPRPAGPDWQAALMAGHHTLWGADRLTAPPAAPAPFAAALGPEPAEGLTGLGDRVAGRMLLVSAHLDPGGDGPPVPALRDPAYRGFAAEPPGAPRRYYAAVSWLDSLMTDLERVTAPEGGTR</sequence>
<organism evidence="10 11">
    <name type="scientific">Streptomyces polychromogenes</name>
    <dbReference type="NCBI Taxonomy" id="67342"/>
    <lineage>
        <taxon>Bacteria</taxon>
        <taxon>Bacillati</taxon>
        <taxon>Actinomycetota</taxon>
        <taxon>Actinomycetes</taxon>
        <taxon>Kitasatosporales</taxon>
        <taxon>Streptomycetaceae</taxon>
        <taxon>Streptomyces</taxon>
    </lineage>
</organism>
<evidence type="ECO:0000256" key="7">
    <source>
        <dbReference type="SAM" id="MobiDB-lite"/>
    </source>
</evidence>
<proteinExistence type="inferred from homology"/>
<name>A0ABP3EWF0_9ACTN</name>
<dbReference type="InterPro" id="IPR049453">
    <property type="entry name" value="Memb_transporter_dom"/>
</dbReference>
<feature type="domain" description="Integral membrane bound transporter" evidence="9">
    <location>
        <begin position="377"/>
        <end position="497"/>
    </location>
</feature>
<comment type="subcellular location">
    <subcellularLocation>
        <location evidence="1">Cell membrane</location>
        <topology evidence="1">Multi-pass membrane protein</topology>
    </subcellularLocation>
</comment>
<dbReference type="PANTHER" id="PTHR30509:SF9">
    <property type="entry name" value="MULTIDRUG RESISTANCE PROTEIN MDTO"/>
    <property type="match status" value="1"/>
</dbReference>
<dbReference type="Proteomes" id="UP001501867">
    <property type="component" value="Unassembled WGS sequence"/>
</dbReference>
<feature type="transmembrane region" description="Helical" evidence="8">
    <location>
        <begin position="368"/>
        <end position="389"/>
    </location>
</feature>
<feature type="transmembrane region" description="Helical" evidence="8">
    <location>
        <begin position="435"/>
        <end position="452"/>
    </location>
</feature>
<feature type="compositionally biased region" description="Basic and acidic residues" evidence="7">
    <location>
        <begin position="192"/>
        <end position="206"/>
    </location>
</feature>
<evidence type="ECO:0000256" key="1">
    <source>
        <dbReference type="ARBA" id="ARBA00004651"/>
    </source>
</evidence>
<keyword evidence="5 8" id="KW-0472">Membrane</keyword>
<feature type="region of interest" description="Disordered" evidence="7">
    <location>
        <begin position="247"/>
        <end position="275"/>
    </location>
</feature>
<accession>A0ABP3EWF0</accession>
<evidence type="ECO:0000256" key="6">
    <source>
        <dbReference type="ARBA" id="ARBA00043993"/>
    </source>
</evidence>
<keyword evidence="11" id="KW-1185">Reference proteome</keyword>
<dbReference type="PANTHER" id="PTHR30509">
    <property type="entry name" value="P-HYDROXYBENZOIC ACID EFFLUX PUMP SUBUNIT-RELATED"/>
    <property type="match status" value="1"/>
</dbReference>
<keyword evidence="4 8" id="KW-1133">Transmembrane helix</keyword>
<dbReference type="EMBL" id="BAAABV010000012">
    <property type="protein sequence ID" value="GAA0281007.1"/>
    <property type="molecule type" value="Genomic_DNA"/>
</dbReference>
<evidence type="ECO:0000313" key="10">
    <source>
        <dbReference type="EMBL" id="GAA0281007.1"/>
    </source>
</evidence>
<evidence type="ECO:0000256" key="2">
    <source>
        <dbReference type="ARBA" id="ARBA00022475"/>
    </source>
</evidence>
<dbReference type="Pfam" id="PF13515">
    <property type="entry name" value="FUSC_2"/>
    <property type="match status" value="1"/>
</dbReference>
<keyword evidence="2" id="KW-1003">Cell membrane</keyword>
<feature type="transmembrane region" description="Helical" evidence="8">
    <location>
        <begin position="409"/>
        <end position="430"/>
    </location>
</feature>
<keyword evidence="3 8" id="KW-0812">Transmembrane</keyword>
<evidence type="ECO:0000256" key="4">
    <source>
        <dbReference type="ARBA" id="ARBA00022989"/>
    </source>
</evidence>